<evidence type="ECO:0000256" key="1">
    <source>
        <dbReference type="SAM" id="Phobius"/>
    </source>
</evidence>
<dbReference type="PANTHER" id="PTHR44216">
    <property type="entry name" value="PROTEIN O-MANNOSYL-TRANSFERASE TMTC2"/>
    <property type="match status" value="1"/>
</dbReference>
<evidence type="ECO:0008006" key="4">
    <source>
        <dbReference type="Google" id="ProtNLM"/>
    </source>
</evidence>
<feature type="transmembrane region" description="Helical" evidence="1">
    <location>
        <begin position="274"/>
        <end position="294"/>
    </location>
</feature>
<dbReference type="OrthoDB" id="127293at2"/>
<feature type="transmembrane region" description="Helical" evidence="1">
    <location>
        <begin position="21"/>
        <end position="40"/>
    </location>
</feature>
<name>A0A4S8HDD6_9BACT</name>
<proteinExistence type="predicted"/>
<organism evidence="2 3">
    <name type="scientific">Niastella caeni</name>
    <dbReference type="NCBI Taxonomy" id="2569763"/>
    <lineage>
        <taxon>Bacteria</taxon>
        <taxon>Pseudomonadati</taxon>
        <taxon>Bacteroidota</taxon>
        <taxon>Chitinophagia</taxon>
        <taxon>Chitinophagales</taxon>
        <taxon>Chitinophagaceae</taxon>
        <taxon>Niastella</taxon>
    </lineage>
</organism>
<accession>A0A4S8HDD6</accession>
<reference evidence="2 3" key="1">
    <citation type="submission" date="2019-04" db="EMBL/GenBank/DDBJ databases">
        <title>Niastella caeni sp. nov., isolated from activated sludge.</title>
        <authorList>
            <person name="Sheng M."/>
        </authorList>
    </citation>
    <scope>NUCLEOTIDE SEQUENCE [LARGE SCALE GENOMIC DNA]</scope>
    <source>
        <strain evidence="2 3">HX-2-15</strain>
    </source>
</reference>
<dbReference type="PANTHER" id="PTHR44216:SF3">
    <property type="entry name" value="PROTEIN O-MANNOSYL-TRANSFERASE TMTC2"/>
    <property type="match status" value="1"/>
</dbReference>
<dbReference type="EMBL" id="STFF01000010">
    <property type="protein sequence ID" value="THU32937.1"/>
    <property type="molecule type" value="Genomic_DNA"/>
</dbReference>
<dbReference type="GO" id="GO:0035269">
    <property type="term" value="P:protein O-linked glycosylation via mannose"/>
    <property type="evidence" value="ECO:0007669"/>
    <property type="project" value="TreeGrafter"/>
</dbReference>
<feature type="transmembrane region" description="Helical" evidence="1">
    <location>
        <begin position="306"/>
        <end position="324"/>
    </location>
</feature>
<protein>
    <recommendedName>
        <fullName evidence="4">Glycosyltransferase RgtA/B/C/D-like domain-containing protein</fullName>
    </recommendedName>
</protein>
<keyword evidence="1" id="KW-0812">Transmembrane</keyword>
<feature type="transmembrane region" description="Helical" evidence="1">
    <location>
        <begin position="177"/>
        <end position="201"/>
    </location>
</feature>
<keyword evidence="1" id="KW-0472">Membrane</keyword>
<feature type="transmembrane region" description="Helical" evidence="1">
    <location>
        <begin position="143"/>
        <end position="165"/>
    </location>
</feature>
<gene>
    <name evidence="2" type="ORF">FAM09_26165</name>
</gene>
<sequence length="511" mass="58069">MTLLQLSTLPEKWLGKFAKLSWWKQWGITSVLALVLYWPILGNSFVADDFIVLKKVCLDKKLNTDGFFRPLSDITLYINFMVNGFQPAGYYLWNILIHALDTVLLFHFCLLWKWTYNEYKQLITAGLGALLFLSYPFHSEPVVWVLGRAALMGNTFGMLALVCMVSNRATYQKMAGVAICYFIGMTGYESVIVLPAMVFVWLQSTSAPIKKQLAWMGCMLFTFLLHVVVRVNVSGTVTGDYGTSFFKVSVLDILAKSAKSLERLFLPPMEDDRVIVALFSMLVILIGVVLYRLWKKMEGNRKELFFFLQMLGLLFIALLIPFLFGVSTHTSESDRFLHFPSFFFCILVSFCLVNLLHNKRSFAVIVSGIVIYNICFLETTNYNWTRASRAVSTLLQIAHDQAGKGKLYIVNLPDEINGAYIFRSGLPQALILHKLDTASVRIVNQVKRDSLLVLPETIQPRAEKSWVFIPPRVVVNRSTTPPVTDKKAVITISPLPADLTVYWNNKKWVTL</sequence>
<keyword evidence="3" id="KW-1185">Reference proteome</keyword>
<feature type="transmembrane region" description="Helical" evidence="1">
    <location>
        <begin position="362"/>
        <end position="379"/>
    </location>
</feature>
<comment type="caution">
    <text evidence="2">The sequence shown here is derived from an EMBL/GenBank/DDBJ whole genome shotgun (WGS) entry which is preliminary data.</text>
</comment>
<feature type="transmembrane region" description="Helical" evidence="1">
    <location>
        <begin position="336"/>
        <end position="356"/>
    </location>
</feature>
<dbReference type="RefSeq" id="WP_136580129.1">
    <property type="nucleotide sequence ID" value="NZ_STFF01000010.1"/>
</dbReference>
<dbReference type="GO" id="GO:0000030">
    <property type="term" value="F:mannosyltransferase activity"/>
    <property type="evidence" value="ECO:0007669"/>
    <property type="project" value="TreeGrafter"/>
</dbReference>
<dbReference type="AlphaFoldDB" id="A0A4S8HDD6"/>
<keyword evidence="1" id="KW-1133">Transmembrane helix</keyword>
<feature type="transmembrane region" description="Helical" evidence="1">
    <location>
        <begin position="90"/>
        <end position="112"/>
    </location>
</feature>
<dbReference type="Proteomes" id="UP000306918">
    <property type="component" value="Unassembled WGS sequence"/>
</dbReference>
<evidence type="ECO:0000313" key="2">
    <source>
        <dbReference type="EMBL" id="THU32937.1"/>
    </source>
</evidence>
<evidence type="ECO:0000313" key="3">
    <source>
        <dbReference type="Proteomes" id="UP000306918"/>
    </source>
</evidence>
<dbReference type="InterPro" id="IPR052384">
    <property type="entry name" value="TMTC_O-mannosyltransferase"/>
</dbReference>